<name>A0A5E4WX94_9BURK</name>
<dbReference type="AlphaFoldDB" id="A0A5E4WX94"/>
<dbReference type="OrthoDB" id="9765386at2"/>
<evidence type="ECO:0000313" key="1">
    <source>
        <dbReference type="EMBL" id="VVE28340.1"/>
    </source>
</evidence>
<dbReference type="InterPro" id="IPR006944">
    <property type="entry name" value="Phage/GTA_portal"/>
</dbReference>
<accession>A0A5E4WX94</accession>
<evidence type="ECO:0000313" key="2">
    <source>
        <dbReference type="Proteomes" id="UP000366945"/>
    </source>
</evidence>
<reference evidence="1 2" key="1">
    <citation type="submission" date="2019-08" db="EMBL/GenBank/DDBJ databases">
        <authorList>
            <person name="Peeters C."/>
        </authorList>
    </citation>
    <scope>NUCLEOTIDE SEQUENCE [LARGE SCALE GENOMIC DNA]</scope>
    <source>
        <strain evidence="1 2">LMG 31114</strain>
    </source>
</reference>
<keyword evidence="2" id="KW-1185">Reference proteome</keyword>
<dbReference type="Proteomes" id="UP000366945">
    <property type="component" value="Unassembled WGS sequence"/>
</dbReference>
<protein>
    <submittedName>
        <fullName evidence="1">Phage portal protein</fullName>
    </submittedName>
</protein>
<sequence length="406" mass="45435">MRLLNALIGKRSADAESSSITAQNLHEYIHGAGEISVTTETAMRLSAVYACINVLSSSWGQLPLAVLRRRGERVDVATDHAAYYLLHDAPNEWETSYKWRETRQAHVCGWGNAYTPIRRSARGELVELARCLPWQTTLVKNGNRWVYSTLGDDDRPMSVAPEDMIHIRALGSDGRTGISPIRQHAEMLGLGIAAQRYGREFFTGGGRPTGLVTLKGQALNETSWERLKSVWRKAQTALAASENKTLLLPAELEYKSISIAPEDAQFIDTRKMNRSEIASIYNVPAHMINDLERATFSNISEAGIQFVRHTMLPWCVNWEQELNRKVFTPAERKAGYYVKANLAALLRGTPKERAEFYHYAITDGWMDRNEVRALEDLNPRDGLGEMLVSVNAKPASQVNAPPPTQA</sequence>
<dbReference type="NCBIfam" id="TIGR01537">
    <property type="entry name" value="portal_HK97"/>
    <property type="match status" value="1"/>
</dbReference>
<proteinExistence type="predicted"/>
<dbReference type="InterPro" id="IPR006427">
    <property type="entry name" value="Portal_HK97"/>
</dbReference>
<dbReference type="EMBL" id="CABPSK010000003">
    <property type="protein sequence ID" value="VVE28340.1"/>
    <property type="molecule type" value="Genomic_DNA"/>
</dbReference>
<gene>
    <name evidence="1" type="ORF">PPN31114_03520</name>
</gene>
<dbReference type="Pfam" id="PF04860">
    <property type="entry name" value="Phage_portal"/>
    <property type="match status" value="1"/>
</dbReference>
<organism evidence="1 2">
    <name type="scientific">Pandoraea pneumonica</name>
    <dbReference type="NCBI Taxonomy" id="2508299"/>
    <lineage>
        <taxon>Bacteria</taxon>
        <taxon>Pseudomonadati</taxon>
        <taxon>Pseudomonadota</taxon>
        <taxon>Betaproteobacteria</taxon>
        <taxon>Burkholderiales</taxon>
        <taxon>Burkholderiaceae</taxon>
        <taxon>Pandoraea</taxon>
    </lineage>
</organism>